<dbReference type="RefSeq" id="WP_094886374.1">
    <property type="nucleotide sequence ID" value="NZ_NPMS01000006.1"/>
</dbReference>
<reference evidence="1 2" key="1">
    <citation type="submission" date="2017-08" db="EMBL/GenBank/DDBJ databases">
        <title>Virgibacillus indicus sp. nov. and Virgibacillus profoundi sp. nov, two moderately halophilic bacteria isolated from marine sediment by using the Microfluidic Streak Plate.</title>
        <authorList>
            <person name="Xu B."/>
            <person name="Hu B."/>
            <person name="Wang J."/>
            <person name="Zhu Y."/>
            <person name="Huang L."/>
            <person name="Du W."/>
            <person name="Huang Y."/>
        </authorList>
    </citation>
    <scope>NUCLEOTIDE SEQUENCE [LARGE SCALE GENOMIC DNA]</scope>
    <source>
        <strain evidence="1 2">IO3-P2-C2</strain>
    </source>
</reference>
<dbReference type="Proteomes" id="UP000216498">
    <property type="component" value="Unassembled WGS sequence"/>
</dbReference>
<name>A0A265N8E7_9BACI</name>
<evidence type="ECO:0000313" key="1">
    <source>
        <dbReference type="EMBL" id="OZU88117.1"/>
    </source>
</evidence>
<dbReference type="AlphaFoldDB" id="A0A265N8E7"/>
<accession>A0A265N8E7</accession>
<dbReference type="InterPro" id="IPR023393">
    <property type="entry name" value="START-like_dom_sf"/>
</dbReference>
<organism evidence="1 2">
    <name type="scientific">Virgibacillus indicus</name>
    <dbReference type="NCBI Taxonomy" id="2024554"/>
    <lineage>
        <taxon>Bacteria</taxon>
        <taxon>Bacillati</taxon>
        <taxon>Bacillota</taxon>
        <taxon>Bacilli</taxon>
        <taxon>Bacillales</taxon>
        <taxon>Bacillaceae</taxon>
        <taxon>Virgibacillus</taxon>
    </lineage>
</organism>
<comment type="caution">
    <text evidence="1">The sequence shown here is derived from an EMBL/GenBank/DDBJ whole genome shotgun (WGS) entry which is preliminary data.</text>
</comment>
<dbReference type="InterPro" id="IPR019587">
    <property type="entry name" value="Polyketide_cyclase/dehydratase"/>
</dbReference>
<dbReference type="OrthoDB" id="2374625at2"/>
<sequence>MPKGIHRKDVNIPIDNVWNFVSDMNNWAPLVPGYIDHKILNEKQSTWKFKGDTGIVQKTIKMRIDITKWQEPTKVTFDLKGLSDNFKGDGYFEAEALSGTSTKITGCLNISGKGMMGPMMNTVLKSLVPKTAKELTEAVAEKIKEERAVMR</sequence>
<proteinExistence type="predicted"/>
<protein>
    <submittedName>
        <fullName evidence="1">Carbon monoxide dehydrogenase</fullName>
    </submittedName>
</protein>
<keyword evidence="2" id="KW-1185">Reference proteome</keyword>
<gene>
    <name evidence="1" type="ORF">CIL03_13405</name>
</gene>
<dbReference type="SUPFAM" id="SSF55961">
    <property type="entry name" value="Bet v1-like"/>
    <property type="match status" value="1"/>
</dbReference>
<dbReference type="Pfam" id="PF10604">
    <property type="entry name" value="Polyketide_cyc2"/>
    <property type="match status" value="1"/>
</dbReference>
<evidence type="ECO:0000313" key="2">
    <source>
        <dbReference type="Proteomes" id="UP000216498"/>
    </source>
</evidence>
<dbReference type="EMBL" id="NPMS01000006">
    <property type="protein sequence ID" value="OZU88117.1"/>
    <property type="molecule type" value="Genomic_DNA"/>
</dbReference>
<dbReference type="Gene3D" id="3.30.530.20">
    <property type="match status" value="1"/>
</dbReference>
<dbReference type="CDD" id="cd07812">
    <property type="entry name" value="SRPBCC"/>
    <property type="match status" value="1"/>
</dbReference>